<accession>A0A1H6YY47</accession>
<dbReference type="InterPro" id="IPR043128">
    <property type="entry name" value="Rev_trsase/Diguanyl_cyclase"/>
</dbReference>
<evidence type="ECO:0000256" key="7">
    <source>
        <dbReference type="SAM" id="Phobius"/>
    </source>
</evidence>
<evidence type="ECO:0000256" key="5">
    <source>
        <dbReference type="ARBA" id="ARBA00023136"/>
    </source>
</evidence>
<gene>
    <name evidence="9" type="ORF">SAMN05421637_1860</name>
</gene>
<evidence type="ECO:0000256" key="2">
    <source>
        <dbReference type="ARBA" id="ARBA00022475"/>
    </source>
</evidence>
<reference evidence="10" key="1">
    <citation type="submission" date="2016-10" db="EMBL/GenBank/DDBJ databases">
        <authorList>
            <person name="Varghese N."/>
        </authorList>
    </citation>
    <scope>NUCLEOTIDE SEQUENCE [LARGE SCALE GENOMIC DNA]</scope>
    <source>
        <strain evidence="10">DSM 24868</strain>
    </source>
</reference>
<dbReference type="CDD" id="cd01949">
    <property type="entry name" value="GGDEF"/>
    <property type="match status" value="1"/>
</dbReference>
<dbReference type="GO" id="GO:0005886">
    <property type="term" value="C:plasma membrane"/>
    <property type="evidence" value="ECO:0007669"/>
    <property type="project" value="UniProtKB-SubCell"/>
</dbReference>
<feature type="region of interest" description="Disordered" evidence="6">
    <location>
        <begin position="268"/>
        <end position="301"/>
    </location>
</feature>
<feature type="region of interest" description="Disordered" evidence="6">
    <location>
        <begin position="536"/>
        <end position="583"/>
    </location>
</feature>
<keyword evidence="5 7" id="KW-0472">Membrane</keyword>
<dbReference type="OrthoDB" id="23692at2"/>
<dbReference type="Gene3D" id="3.30.70.270">
    <property type="match status" value="1"/>
</dbReference>
<protein>
    <submittedName>
        <fullName evidence="9">Diguanylate cyclase (GGDEF) domain-containing protein</fullName>
    </submittedName>
</protein>
<dbReference type="eggNOG" id="COG2199">
    <property type="taxonomic scope" value="Bacteria"/>
</dbReference>
<dbReference type="InterPro" id="IPR050469">
    <property type="entry name" value="Diguanylate_Cyclase"/>
</dbReference>
<proteinExistence type="predicted"/>
<dbReference type="CDD" id="cd12913">
    <property type="entry name" value="PDC1_MCP_like"/>
    <property type="match status" value="1"/>
</dbReference>
<dbReference type="PROSITE" id="PS50887">
    <property type="entry name" value="GGDEF"/>
    <property type="match status" value="1"/>
</dbReference>
<dbReference type="PANTHER" id="PTHR45138">
    <property type="entry name" value="REGULATORY COMPONENTS OF SENSORY TRANSDUCTION SYSTEM"/>
    <property type="match status" value="1"/>
</dbReference>
<dbReference type="Proteomes" id="UP000183315">
    <property type="component" value="Unassembled WGS sequence"/>
</dbReference>
<evidence type="ECO:0000313" key="10">
    <source>
        <dbReference type="Proteomes" id="UP000183315"/>
    </source>
</evidence>
<dbReference type="STRING" id="1043493.SAMN05421637_1860"/>
<dbReference type="SUPFAM" id="SSF103190">
    <property type="entry name" value="Sensory domain-like"/>
    <property type="match status" value="1"/>
</dbReference>
<keyword evidence="2" id="KW-1003">Cell membrane</keyword>
<evidence type="ECO:0000256" key="4">
    <source>
        <dbReference type="ARBA" id="ARBA00022989"/>
    </source>
</evidence>
<keyword evidence="3 7" id="KW-0812">Transmembrane</keyword>
<evidence type="ECO:0000313" key="9">
    <source>
        <dbReference type="EMBL" id="SEJ46131.1"/>
    </source>
</evidence>
<comment type="subcellular location">
    <subcellularLocation>
        <location evidence="1">Cell membrane</location>
        <topology evidence="1">Multi-pass membrane protein</topology>
    </subcellularLocation>
</comment>
<evidence type="ECO:0000256" key="1">
    <source>
        <dbReference type="ARBA" id="ARBA00004651"/>
    </source>
</evidence>
<dbReference type="Pfam" id="PF02743">
    <property type="entry name" value="dCache_1"/>
    <property type="match status" value="1"/>
</dbReference>
<dbReference type="InterPro" id="IPR033479">
    <property type="entry name" value="dCache_1"/>
</dbReference>
<feature type="transmembrane region" description="Helical" evidence="7">
    <location>
        <begin position="342"/>
        <end position="366"/>
    </location>
</feature>
<keyword evidence="4 7" id="KW-1133">Transmembrane helix</keyword>
<dbReference type="InterPro" id="IPR000160">
    <property type="entry name" value="GGDEF_dom"/>
</dbReference>
<feature type="compositionally biased region" description="Low complexity" evidence="6">
    <location>
        <begin position="547"/>
        <end position="557"/>
    </location>
</feature>
<evidence type="ECO:0000256" key="6">
    <source>
        <dbReference type="SAM" id="MobiDB-lite"/>
    </source>
</evidence>
<keyword evidence="10" id="KW-1185">Reference proteome</keyword>
<dbReference type="InterPro" id="IPR029151">
    <property type="entry name" value="Sensor-like_sf"/>
</dbReference>
<sequence>MRNLLPRRSRARQRGLLAGTIIVAVVLVALLATTVLSAMVAKRTIQAAAEDSYAYVGDLMSERVASFAGAASDVVLGTGAEIARRDGDLTGDALLRALTDRLDREPSVGTVFVADAGGFLTAVARTDDGYSKLEVTPIAGGAEVLQVDYDSDLVETGRDQAVGTYDLESRPWYVVALESDGLAWSEPYVSARNGEVVVSPVTAVREDGEVIAVVGADLDVELLADLLEDIPIGDDARAFILTGDGQVVAAPAGDRDEFRRLVESESGIPEAGDLGLPTLGPQPPEGSRPPTASEPPPDAIRSEGDVVSLERQMDESTGLDWVLHLDAQADDLMPSVSTMSRATVMVTAISFLLVVIAGIVALRLWLPIRMLRQRAATDALTGLANRYEYHRRARAILRSAEQSGQNVLVVALDLDNFKPVNDEYGHDAGDVILAAVGDALLESVRSRDLAARVGGDEFVVVMRLGERGSPVEVARRLRDDVAEAILESCGGAAGVGVTAGFSATSELGYELRHLQSAADEALVTGKRARKGRSYAYGHRTTVREDGQATAQAGAPAEEGPEAADDAAPQTSDDAPTAGSLPGN</sequence>
<feature type="domain" description="GGDEF" evidence="8">
    <location>
        <begin position="405"/>
        <end position="540"/>
    </location>
</feature>
<dbReference type="SMART" id="SM00267">
    <property type="entry name" value="GGDEF"/>
    <property type="match status" value="1"/>
</dbReference>
<evidence type="ECO:0000259" key="8">
    <source>
        <dbReference type="PROSITE" id="PS50887"/>
    </source>
</evidence>
<feature type="compositionally biased region" description="Pro residues" evidence="6">
    <location>
        <begin position="280"/>
        <end position="298"/>
    </location>
</feature>
<dbReference type="Pfam" id="PF00990">
    <property type="entry name" value="GGDEF"/>
    <property type="match status" value="1"/>
</dbReference>
<dbReference type="PANTHER" id="PTHR45138:SF9">
    <property type="entry name" value="DIGUANYLATE CYCLASE DGCM-RELATED"/>
    <property type="match status" value="1"/>
</dbReference>
<evidence type="ECO:0000256" key="3">
    <source>
        <dbReference type="ARBA" id="ARBA00022692"/>
    </source>
</evidence>
<dbReference type="AlphaFoldDB" id="A0A1H6YY47"/>
<organism evidence="9 10">
    <name type="scientific">Demequina mangrovi</name>
    <dbReference type="NCBI Taxonomy" id="1043493"/>
    <lineage>
        <taxon>Bacteria</taxon>
        <taxon>Bacillati</taxon>
        <taxon>Actinomycetota</taxon>
        <taxon>Actinomycetes</taxon>
        <taxon>Micrococcales</taxon>
        <taxon>Demequinaceae</taxon>
        <taxon>Demequina</taxon>
    </lineage>
</organism>
<dbReference type="Gene3D" id="3.30.450.20">
    <property type="entry name" value="PAS domain"/>
    <property type="match status" value="2"/>
</dbReference>
<dbReference type="NCBIfam" id="TIGR00254">
    <property type="entry name" value="GGDEF"/>
    <property type="match status" value="1"/>
</dbReference>
<dbReference type="EMBL" id="FNZI01000004">
    <property type="protein sequence ID" value="SEJ46131.1"/>
    <property type="molecule type" value="Genomic_DNA"/>
</dbReference>
<dbReference type="GO" id="GO:0052621">
    <property type="term" value="F:diguanylate cyclase activity"/>
    <property type="evidence" value="ECO:0007669"/>
    <property type="project" value="TreeGrafter"/>
</dbReference>
<dbReference type="SUPFAM" id="SSF55073">
    <property type="entry name" value="Nucleotide cyclase"/>
    <property type="match status" value="1"/>
</dbReference>
<name>A0A1H6YY47_9MICO</name>
<dbReference type="RefSeq" id="WP_052405761.1">
    <property type="nucleotide sequence ID" value="NZ_BBLU01000006.1"/>
</dbReference>
<dbReference type="InterPro" id="IPR029787">
    <property type="entry name" value="Nucleotide_cyclase"/>
</dbReference>